<dbReference type="Gene3D" id="3.30.1490.20">
    <property type="entry name" value="ATP-grasp fold, A domain"/>
    <property type="match status" value="1"/>
</dbReference>
<dbReference type="GO" id="GO:0018169">
    <property type="term" value="F:ribosomal S6-glutamic acid ligase activity"/>
    <property type="evidence" value="ECO:0007669"/>
    <property type="project" value="TreeGrafter"/>
</dbReference>
<name>A0A225D2G5_9BACT</name>
<evidence type="ECO:0000313" key="7">
    <source>
        <dbReference type="Proteomes" id="UP000214646"/>
    </source>
</evidence>
<dbReference type="Gene3D" id="3.40.50.20">
    <property type="match status" value="1"/>
</dbReference>
<dbReference type="OrthoDB" id="9786585at2"/>
<evidence type="ECO:0000256" key="4">
    <source>
        <dbReference type="PROSITE-ProRule" id="PRU00409"/>
    </source>
</evidence>
<dbReference type="PROSITE" id="PS50975">
    <property type="entry name" value="ATP_GRASP"/>
    <property type="match status" value="1"/>
</dbReference>
<reference evidence="7" key="1">
    <citation type="submission" date="2017-06" db="EMBL/GenBank/DDBJ databases">
        <title>Genome analysis of Fimbriiglobus ruber SP5, the first member of the order Planctomycetales with confirmed chitinolytic capability.</title>
        <authorList>
            <person name="Ravin N.V."/>
            <person name="Rakitin A.L."/>
            <person name="Ivanova A.A."/>
            <person name="Beletsky A.V."/>
            <person name="Kulichevskaya I.S."/>
            <person name="Mardanov A.V."/>
            <person name="Dedysh S.N."/>
        </authorList>
    </citation>
    <scope>NUCLEOTIDE SEQUENCE [LARGE SCALE GENOMIC DNA]</scope>
    <source>
        <strain evidence="7">SP5</strain>
    </source>
</reference>
<comment type="caution">
    <text evidence="6">The sequence shown here is derived from an EMBL/GenBank/DDBJ whole genome shotgun (WGS) entry which is preliminary data.</text>
</comment>
<dbReference type="PANTHER" id="PTHR21621">
    <property type="entry name" value="RIBOSOMAL PROTEIN S6 MODIFICATION PROTEIN"/>
    <property type="match status" value="1"/>
</dbReference>
<dbReference type="InterPro" id="IPR013815">
    <property type="entry name" value="ATP_grasp_subdomain_1"/>
</dbReference>
<dbReference type="GO" id="GO:0005737">
    <property type="term" value="C:cytoplasm"/>
    <property type="evidence" value="ECO:0007669"/>
    <property type="project" value="TreeGrafter"/>
</dbReference>
<dbReference type="AlphaFoldDB" id="A0A225D2G5"/>
<dbReference type="GO" id="GO:0016740">
    <property type="term" value="F:transferase activity"/>
    <property type="evidence" value="ECO:0007669"/>
    <property type="project" value="UniProtKB-KW"/>
</dbReference>
<dbReference type="PANTHER" id="PTHR21621:SF0">
    <property type="entry name" value="BETA-CITRYLGLUTAMATE SYNTHASE B-RELATED"/>
    <property type="match status" value="1"/>
</dbReference>
<feature type="domain" description="ATP-grasp" evidence="5">
    <location>
        <begin position="103"/>
        <end position="284"/>
    </location>
</feature>
<dbReference type="Gene3D" id="3.30.470.20">
    <property type="entry name" value="ATP-grasp fold, B domain"/>
    <property type="match status" value="1"/>
</dbReference>
<dbReference type="InterPro" id="IPR011761">
    <property type="entry name" value="ATP-grasp"/>
</dbReference>
<dbReference type="SUPFAM" id="SSF56059">
    <property type="entry name" value="Glutathione synthetase ATP-binding domain-like"/>
    <property type="match status" value="1"/>
</dbReference>
<dbReference type="GO" id="GO:0009432">
    <property type="term" value="P:SOS response"/>
    <property type="evidence" value="ECO:0007669"/>
    <property type="project" value="TreeGrafter"/>
</dbReference>
<organism evidence="6 7">
    <name type="scientific">Fimbriiglobus ruber</name>
    <dbReference type="NCBI Taxonomy" id="1908690"/>
    <lineage>
        <taxon>Bacteria</taxon>
        <taxon>Pseudomonadati</taxon>
        <taxon>Planctomycetota</taxon>
        <taxon>Planctomycetia</taxon>
        <taxon>Gemmatales</taxon>
        <taxon>Gemmataceae</taxon>
        <taxon>Fimbriiglobus</taxon>
    </lineage>
</organism>
<dbReference type="Proteomes" id="UP000214646">
    <property type="component" value="Unassembled WGS sequence"/>
</dbReference>
<gene>
    <name evidence="6" type="ORF">FRUB_08344</name>
</gene>
<keyword evidence="3 4" id="KW-0067">ATP-binding</keyword>
<keyword evidence="1" id="KW-0479">Metal-binding</keyword>
<dbReference type="Pfam" id="PF08443">
    <property type="entry name" value="RimK"/>
    <property type="match status" value="1"/>
</dbReference>
<keyword evidence="2 4" id="KW-0547">Nucleotide-binding</keyword>
<evidence type="ECO:0000256" key="3">
    <source>
        <dbReference type="ARBA" id="ARBA00022840"/>
    </source>
</evidence>
<dbReference type="InterPro" id="IPR004666">
    <property type="entry name" value="Rp_bS6_RimK/Lys_biosynth_LsyX"/>
</dbReference>
<protein>
    <submittedName>
        <fullName evidence="6">Putative glutaminyl transferase</fullName>
    </submittedName>
</protein>
<dbReference type="GO" id="GO:0005524">
    <property type="term" value="F:ATP binding"/>
    <property type="evidence" value="ECO:0007669"/>
    <property type="project" value="UniProtKB-UniRule"/>
</dbReference>
<proteinExistence type="predicted"/>
<evidence type="ECO:0000259" key="5">
    <source>
        <dbReference type="PROSITE" id="PS50975"/>
    </source>
</evidence>
<keyword evidence="7" id="KW-1185">Reference proteome</keyword>
<dbReference type="InterPro" id="IPR013651">
    <property type="entry name" value="ATP-grasp_RimK-type"/>
</dbReference>
<evidence type="ECO:0000313" key="6">
    <source>
        <dbReference type="EMBL" id="OWK35781.1"/>
    </source>
</evidence>
<evidence type="ECO:0000256" key="2">
    <source>
        <dbReference type="ARBA" id="ARBA00022741"/>
    </source>
</evidence>
<evidence type="ECO:0000256" key="1">
    <source>
        <dbReference type="ARBA" id="ARBA00022723"/>
    </source>
</evidence>
<dbReference type="GO" id="GO:0046872">
    <property type="term" value="F:metal ion binding"/>
    <property type="evidence" value="ECO:0007669"/>
    <property type="project" value="UniProtKB-KW"/>
</dbReference>
<sequence length="289" mass="30742">MRVAILSGGTGWHVQDLARAAADLGHHADVLDFRRLSAAAPGVTGTTDALAGYDGAIVRTMPAGSLEQIVFRMDLLHAAAANGVRVLNPPRAVEACVDKYLANVRFVRAGLPVPVTVACQRADDALAAFDALGGDVVVKPLFGAEGRGMVRVSDPELAWRTFRAIEQTGGVLYLQQFIRHPGWDARAFVIGGRVVAAMRRTSRDDWRTNVAQGGAAERMELAVPERDLAVRAARAVGAAVAGVDLLPGPRGEWYVIEVNAVPGWRALSAACDLDVATAVVRFLAEEYQA</sequence>
<dbReference type="NCBIfam" id="TIGR00768">
    <property type="entry name" value="rimK_fam"/>
    <property type="match status" value="1"/>
</dbReference>
<accession>A0A225D2G5</accession>
<keyword evidence="6" id="KW-0808">Transferase</keyword>
<dbReference type="EMBL" id="NIDE01000017">
    <property type="protein sequence ID" value="OWK35781.1"/>
    <property type="molecule type" value="Genomic_DNA"/>
</dbReference>
<dbReference type="RefSeq" id="WP_088258900.1">
    <property type="nucleotide sequence ID" value="NZ_NIDE01000017.1"/>
</dbReference>